<evidence type="ECO:0008006" key="2">
    <source>
        <dbReference type="Google" id="ProtNLM"/>
    </source>
</evidence>
<comment type="caution">
    <text evidence="1">The sequence shown here is derived from an EMBL/GenBank/DDBJ whole genome shotgun (WGS) entry which is preliminary data.</text>
</comment>
<name>A0A645JHP4_9ZZZZ</name>
<protein>
    <recommendedName>
        <fullName evidence="2">FMN-binding domain-containing protein</fullName>
    </recommendedName>
</protein>
<dbReference type="Gene3D" id="3.90.1010.20">
    <property type="match status" value="1"/>
</dbReference>
<organism evidence="1">
    <name type="scientific">bioreactor metagenome</name>
    <dbReference type="NCBI Taxonomy" id="1076179"/>
    <lineage>
        <taxon>unclassified sequences</taxon>
        <taxon>metagenomes</taxon>
        <taxon>ecological metagenomes</taxon>
    </lineage>
</organism>
<accession>A0A645JHP4</accession>
<reference evidence="1" key="1">
    <citation type="submission" date="2019-08" db="EMBL/GenBank/DDBJ databases">
        <authorList>
            <person name="Kucharzyk K."/>
            <person name="Murdoch R.W."/>
            <person name="Higgins S."/>
            <person name="Loffler F."/>
        </authorList>
    </citation>
    <scope>NUCLEOTIDE SEQUENCE</scope>
</reference>
<sequence>MQKASEIGKEWYEQAASYAAYVIGKTGDEVSGIAVDESGKATDAELLAGVTVSIGSFNEVVAKAVTNAK</sequence>
<dbReference type="EMBL" id="VSSQ01141516">
    <property type="protein sequence ID" value="MPN62867.1"/>
    <property type="molecule type" value="Genomic_DNA"/>
</dbReference>
<proteinExistence type="predicted"/>
<evidence type="ECO:0000313" key="1">
    <source>
        <dbReference type="EMBL" id="MPN62867.1"/>
    </source>
</evidence>
<gene>
    <name evidence="1" type="ORF">SDC9_210620</name>
</gene>
<dbReference type="AlphaFoldDB" id="A0A645JHP4"/>